<dbReference type="InterPro" id="IPR000132">
    <property type="entry name" value="Nitrilase/CN_hydratase_CS"/>
</dbReference>
<dbReference type="InterPro" id="IPR003010">
    <property type="entry name" value="C-N_Hydrolase"/>
</dbReference>
<dbReference type="InterPro" id="IPR044149">
    <property type="entry name" value="Nitrilases_CHs"/>
</dbReference>
<comment type="similarity">
    <text evidence="1">Belongs to the carbon-nitrogen hydrolase superfamily. Nitrilase family.</text>
</comment>
<dbReference type="EMBL" id="BCWF01000010">
    <property type="protein sequence ID" value="GAT21290.1"/>
    <property type="molecule type" value="Genomic_DNA"/>
</dbReference>
<proteinExistence type="inferred from homology"/>
<evidence type="ECO:0000256" key="3">
    <source>
        <dbReference type="ARBA" id="ARBA00036406"/>
    </source>
</evidence>
<evidence type="ECO:0000313" key="6">
    <source>
        <dbReference type="EMBL" id="GAT21290.1"/>
    </source>
</evidence>
<dbReference type="EC" id="3.5.5.1" evidence="4"/>
<sequence length="225" mass="24482">MASIQKCAAENKIVVVLGFSENLHNSLYISQAIIGSDGKILTTRKKIKPTHMERTIFGDSFGDCLQSVVDTSAGRVGALSCWEHIQPLLKYHTYAQREQIHVAAWPPLFPHNEDGSLFSMSSEGQSGVDRMATHGGALMSTPGGGCSAIFGPDGRQLSQPIPSTEEGIIYADLDLDQIYHSKAFVDVCGHYSRPDLLWLGVEGSVKRHVRENAATVAAEAEQQEQ</sequence>
<dbReference type="SUPFAM" id="SSF56317">
    <property type="entry name" value="Carbon-nitrogen hydrolase"/>
    <property type="match status" value="1"/>
</dbReference>
<accession>A0A146F545</accession>
<dbReference type="Pfam" id="PF00795">
    <property type="entry name" value="CN_hydrolase"/>
    <property type="match status" value="1"/>
</dbReference>
<dbReference type="VEuPathDB" id="FungiDB:ASPFODRAFT_62847"/>
<dbReference type="PROSITE" id="PS00921">
    <property type="entry name" value="NITRIL_CHT_2"/>
    <property type="match status" value="1"/>
</dbReference>
<evidence type="ECO:0000256" key="2">
    <source>
        <dbReference type="ARBA" id="ARBA00022801"/>
    </source>
</evidence>
<dbReference type="GO" id="GO:0000257">
    <property type="term" value="F:nitrilase activity"/>
    <property type="evidence" value="ECO:0007669"/>
    <property type="project" value="UniProtKB-EC"/>
</dbReference>
<dbReference type="PANTHER" id="PTHR46044:SF14">
    <property type="entry name" value="ARYLACETONITRILASE"/>
    <property type="match status" value="1"/>
</dbReference>
<evidence type="ECO:0000256" key="1">
    <source>
        <dbReference type="ARBA" id="ARBA00008129"/>
    </source>
</evidence>
<dbReference type="Gene3D" id="3.60.110.10">
    <property type="entry name" value="Carbon-nitrogen hydrolase"/>
    <property type="match status" value="1"/>
</dbReference>
<dbReference type="PANTHER" id="PTHR46044">
    <property type="entry name" value="NITRILASE"/>
    <property type="match status" value="1"/>
</dbReference>
<reference evidence="7" key="2">
    <citation type="submission" date="2016-02" db="EMBL/GenBank/DDBJ databases">
        <title>Genome sequencing of Aspergillus luchuensis NBRC 4314.</title>
        <authorList>
            <person name="Yamada O."/>
        </authorList>
    </citation>
    <scope>NUCLEOTIDE SEQUENCE [LARGE SCALE GENOMIC DNA]</scope>
    <source>
        <strain evidence="7">RIB 2604</strain>
    </source>
</reference>
<organism evidence="6 7">
    <name type="scientific">Aspergillus kawachii</name>
    <name type="common">White koji mold</name>
    <name type="synonym">Aspergillus awamori var. kawachi</name>
    <dbReference type="NCBI Taxonomy" id="1069201"/>
    <lineage>
        <taxon>Eukaryota</taxon>
        <taxon>Fungi</taxon>
        <taxon>Dikarya</taxon>
        <taxon>Ascomycota</taxon>
        <taxon>Pezizomycotina</taxon>
        <taxon>Eurotiomycetes</taxon>
        <taxon>Eurotiomycetidae</taxon>
        <taxon>Eurotiales</taxon>
        <taxon>Aspergillaceae</taxon>
        <taxon>Aspergillus</taxon>
        <taxon>Aspergillus subgen. Circumdati</taxon>
    </lineage>
</organism>
<feature type="domain" description="CN hydrolase" evidence="5">
    <location>
        <begin position="1"/>
        <end position="175"/>
    </location>
</feature>
<dbReference type="InterPro" id="IPR036526">
    <property type="entry name" value="C-N_Hydrolase_sf"/>
</dbReference>
<keyword evidence="2" id="KW-0378">Hydrolase</keyword>
<evidence type="ECO:0000313" key="7">
    <source>
        <dbReference type="Proteomes" id="UP000075230"/>
    </source>
</evidence>
<comment type="caution">
    <text evidence="6">The sequence shown here is derived from an EMBL/GenBank/DDBJ whole genome shotgun (WGS) entry which is preliminary data.</text>
</comment>
<name>A0A146F545_ASPKA</name>
<reference evidence="6 7" key="1">
    <citation type="journal article" date="2016" name="DNA Res.">
        <title>Genome sequence of Aspergillus luchuensis NBRC 4314.</title>
        <authorList>
            <person name="Yamada O."/>
            <person name="Machida M."/>
            <person name="Hosoyama A."/>
            <person name="Goto M."/>
            <person name="Takahashi T."/>
            <person name="Futagami T."/>
            <person name="Yamagata Y."/>
            <person name="Takeuchi M."/>
            <person name="Kobayashi T."/>
            <person name="Koike H."/>
            <person name="Abe K."/>
            <person name="Asai K."/>
            <person name="Arita M."/>
            <person name="Fujita N."/>
            <person name="Fukuda K."/>
            <person name="Higa K."/>
            <person name="Horikawa H."/>
            <person name="Ishikawa T."/>
            <person name="Jinno K."/>
            <person name="Kato Y."/>
            <person name="Kirimura K."/>
            <person name="Mizutani O."/>
            <person name="Nakasone K."/>
            <person name="Sano M."/>
            <person name="Shiraishi Y."/>
            <person name="Tsukahara M."/>
            <person name="Gomi K."/>
        </authorList>
    </citation>
    <scope>NUCLEOTIDE SEQUENCE [LARGE SCALE GENOMIC DNA]</scope>
    <source>
        <strain evidence="6 7">RIB 2604</strain>
    </source>
</reference>
<evidence type="ECO:0000256" key="4">
    <source>
        <dbReference type="ARBA" id="ARBA00039045"/>
    </source>
</evidence>
<dbReference type="PROSITE" id="PS50263">
    <property type="entry name" value="CN_HYDROLASE"/>
    <property type="match status" value="1"/>
</dbReference>
<dbReference type="AlphaFoldDB" id="A0A146F545"/>
<evidence type="ECO:0000259" key="5">
    <source>
        <dbReference type="PROSITE" id="PS50263"/>
    </source>
</evidence>
<protein>
    <recommendedName>
        <fullName evidence="4">nitrilase</fullName>
        <ecNumber evidence="4">3.5.5.1</ecNumber>
    </recommendedName>
</protein>
<gene>
    <name evidence="6" type="ORF">RIB2604_01001780</name>
</gene>
<dbReference type="Proteomes" id="UP000075230">
    <property type="component" value="Unassembled WGS sequence"/>
</dbReference>
<dbReference type="GO" id="GO:0016836">
    <property type="term" value="F:hydro-lyase activity"/>
    <property type="evidence" value="ECO:0007669"/>
    <property type="project" value="UniProtKB-ARBA"/>
</dbReference>
<comment type="catalytic activity">
    <reaction evidence="3">
        <text>a nitrile + 2 H2O = a carboxylate + NH4(+)</text>
        <dbReference type="Rhea" id="RHEA:21724"/>
        <dbReference type="ChEBI" id="CHEBI:15377"/>
        <dbReference type="ChEBI" id="CHEBI:18379"/>
        <dbReference type="ChEBI" id="CHEBI:28938"/>
        <dbReference type="ChEBI" id="CHEBI:29067"/>
        <dbReference type="EC" id="3.5.5.1"/>
    </reaction>
</comment>